<keyword evidence="8" id="KW-0458">Lysosome</keyword>
<organism evidence="12 13">
    <name type="scientific">Notechis scutatus</name>
    <name type="common">mainland tiger snake</name>
    <dbReference type="NCBI Taxonomy" id="8663"/>
    <lineage>
        <taxon>Eukaryota</taxon>
        <taxon>Metazoa</taxon>
        <taxon>Chordata</taxon>
        <taxon>Craniata</taxon>
        <taxon>Vertebrata</taxon>
        <taxon>Euteleostomi</taxon>
        <taxon>Lepidosauria</taxon>
        <taxon>Squamata</taxon>
        <taxon>Bifurcata</taxon>
        <taxon>Unidentata</taxon>
        <taxon>Episquamata</taxon>
        <taxon>Toxicofera</taxon>
        <taxon>Serpentes</taxon>
        <taxon>Colubroidea</taxon>
        <taxon>Elapidae</taxon>
        <taxon>Hydrophiinae</taxon>
        <taxon>Notechis</taxon>
    </lineage>
</organism>
<dbReference type="KEGG" id="nss:113422700"/>
<dbReference type="Proteomes" id="UP000504612">
    <property type="component" value="Unplaced"/>
</dbReference>
<keyword evidence="4" id="KW-0967">Endosome</keyword>
<evidence type="ECO:0000256" key="6">
    <source>
        <dbReference type="ARBA" id="ARBA00023136"/>
    </source>
</evidence>
<evidence type="ECO:0000256" key="7">
    <source>
        <dbReference type="ARBA" id="ARBA00023180"/>
    </source>
</evidence>
<dbReference type="Pfam" id="PF01299">
    <property type="entry name" value="Lamp2-like_luminal"/>
    <property type="match status" value="1"/>
</dbReference>
<keyword evidence="12" id="KW-1185">Reference proteome</keyword>
<dbReference type="RefSeq" id="XP_026539605.1">
    <property type="nucleotide sequence ID" value="XM_026683820.1"/>
</dbReference>
<feature type="disulfide bond" evidence="8">
    <location>
        <begin position="335"/>
        <end position="372"/>
    </location>
</feature>
<evidence type="ECO:0000256" key="1">
    <source>
        <dbReference type="ARBA" id="ARBA00004530"/>
    </source>
</evidence>
<dbReference type="AlphaFoldDB" id="A0A6J1VA99"/>
<dbReference type="InterPro" id="IPR048528">
    <property type="entry name" value="Lamp2-like_luminal"/>
</dbReference>
<dbReference type="CTD" id="27074"/>
<feature type="domain" description="Lysosome-associated membrane glycoprotein 2-like luminal" evidence="11">
    <location>
        <begin position="224"/>
        <end position="361"/>
    </location>
</feature>
<accession>A0A6J1VA99</accession>
<protein>
    <submittedName>
        <fullName evidence="13">Lysosome-associated membrane glycoprotein 3</fullName>
    </submittedName>
</protein>
<keyword evidence="7" id="KW-0325">Glycoprotein</keyword>
<reference evidence="13" key="1">
    <citation type="submission" date="2025-08" db="UniProtKB">
        <authorList>
            <consortium name="RefSeq"/>
        </authorList>
    </citation>
    <scope>IDENTIFICATION</scope>
</reference>
<keyword evidence="6 8" id="KW-0472">Membrane</keyword>
<feature type="transmembrane region" description="Helical" evidence="10">
    <location>
        <begin position="380"/>
        <end position="403"/>
    </location>
</feature>
<dbReference type="GO" id="GO:0005886">
    <property type="term" value="C:plasma membrane"/>
    <property type="evidence" value="ECO:0007669"/>
    <property type="project" value="TreeGrafter"/>
</dbReference>
<comment type="similarity">
    <text evidence="8">Belongs to the LAMP family.</text>
</comment>
<feature type="compositionally biased region" description="Polar residues" evidence="9">
    <location>
        <begin position="189"/>
        <end position="213"/>
    </location>
</feature>
<proteinExistence type="inferred from homology"/>
<keyword evidence="8" id="KW-1015">Disulfide bond</keyword>
<dbReference type="PANTHER" id="PTHR11506">
    <property type="entry name" value="LYSOSOME-ASSOCIATED MEMBRANE GLYCOPROTEIN"/>
    <property type="match status" value="1"/>
</dbReference>
<dbReference type="PROSITE" id="PS51407">
    <property type="entry name" value="LAMP_3"/>
    <property type="match status" value="1"/>
</dbReference>
<feature type="region of interest" description="Disordered" evidence="9">
    <location>
        <begin position="124"/>
        <end position="221"/>
    </location>
</feature>
<keyword evidence="3" id="KW-0732">Signal</keyword>
<comment type="subcellular location">
    <subcellularLocation>
        <location evidence="1">Endosome membrane</location>
        <topology evidence="1">Single-pass type I membrane protein</topology>
    </subcellularLocation>
    <subcellularLocation>
        <location evidence="8">Lysosome membrane</location>
        <topology evidence="8">Single-pass type I membrane protein</topology>
    </subcellularLocation>
</comment>
<name>A0A6J1VA99_9SAUR</name>
<keyword evidence="5 10" id="KW-1133">Transmembrane helix</keyword>
<dbReference type="InterPro" id="IPR002000">
    <property type="entry name" value="Lysosome-assoc_membr_glycop"/>
</dbReference>
<evidence type="ECO:0000256" key="8">
    <source>
        <dbReference type="PROSITE-ProRule" id="PRU00740"/>
    </source>
</evidence>
<dbReference type="GeneID" id="113422700"/>
<dbReference type="PRINTS" id="PR00336">
    <property type="entry name" value="LYSASSOCTDMP"/>
</dbReference>
<evidence type="ECO:0000256" key="2">
    <source>
        <dbReference type="ARBA" id="ARBA00022692"/>
    </source>
</evidence>
<evidence type="ECO:0000256" key="5">
    <source>
        <dbReference type="ARBA" id="ARBA00022989"/>
    </source>
</evidence>
<dbReference type="GO" id="GO:0031902">
    <property type="term" value="C:late endosome membrane"/>
    <property type="evidence" value="ECO:0007669"/>
    <property type="project" value="TreeGrafter"/>
</dbReference>
<evidence type="ECO:0000256" key="10">
    <source>
        <dbReference type="SAM" id="Phobius"/>
    </source>
</evidence>
<evidence type="ECO:0000256" key="4">
    <source>
        <dbReference type="ARBA" id="ARBA00022753"/>
    </source>
</evidence>
<evidence type="ECO:0000313" key="12">
    <source>
        <dbReference type="Proteomes" id="UP000504612"/>
    </source>
</evidence>
<evidence type="ECO:0000256" key="9">
    <source>
        <dbReference type="SAM" id="MobiDB-lite"/>
    </source>
</evidence>
<gene>
    <name evidence="13" type="primary">LAMP3</name>
</gene>
<sequence>MKKVQFLNLSQRHTFARQRKVLTCFFSCTGHVPDKEAPGRTTLRPTSFLQRVPLPDLSPLSNSQATIRPYSHSQALANQSSGHGIGRGIPSAPTAEMSKAKSTPLTKLQAVWKTIAAARTTTLLPSEPQTDWTKAHKPRTASEETTSTLPLSASRKREIPVQSTTKENVDKTVSGATEQHTTKLRKHTTIVTTSSAAHKNTTSSPRPTNQTGPTLAPQPSPAVTGTYSVFNGTTDCIKALIGLTMIVTNTKTGDLEYFNIDPNATSTGGYCGYGQSMLNISFEGGFVHFIFTKKEKIYYISMIEASLTILSQGFMYNGIKNDQLFSTPVGNSFKCFSKQTVALANNFQLQAANSQLQAFDIVNNQFGKEEECTLDRNKKLIPVTIGLSLSGLIIIILFTCVLYRRTAHSGYSRI</sequence>
<evidence type="ECO:0000256" key="3">
    <source>
        <dbReference type="ARBA" id="ARBA00022729"/>
    </source>
</evidence>
<evidence type="ECO:0000313" key="13">
    <source>
        <dbReference type="RefSeq" id="XP_026539605.1"/>
    </source>
</evidence>
<dbReference type="PANTHER" id="PTHR11506:SF30">
    <property type="entry name" value="LYSOSOME-ASSOCIATED MEMBRANE GLYCOPROTEIN 3"/>
    <property type="match status" value="1"/>
</dbReference>
<dbReference type="Gene3D" id="2.40.160.110">
    <property type="match status" value="1"/>
</dbReference>
<dbReference type="GO" id="GO:0072594">
    <property type="term" value="P:establishment of protein localization to organelle"/>
    <property type="evidence" value="ECO:0007669"/>
    <property type="project" value="TreeGrafter"/>
</dbReference>
<comment type="caution">
    <text evidence="8">Lacks conserved residue(s) required for the propagation of feature annotation.</text>
</comment>
<evidence type="ECO:0000259" key="11">
    <source>
        <dbReference type="Pfam" id="PF01299"/>
    </source>
</evidence>
<keyword evidence="2 8" id="KW-0812">Transmembrane</keyword>
<dbReference type="GO" id="GO:0005765">
    <property type="term" value="C:lysosomal membrane"/>
    <property type="evidence" value="ECO:0007669"/>
    <property type="project" value="UniProtKB-SubCell"/>
</dbReference>